<sequence>MKAAIHLSILIAASAAATMSHAINEIDAASICGELGVMKVDIAELPEGVSLEDVRLCADHPLGRDRSLDPSDGALIPPEYMEIDHLDME</sequence>
<dbReference type="AlphaFoldDB" id="A0A6V8QTG1"/>
<evidence type="ECO:0000256" key="1">
    <source>
        <dbReference type="SAM" id="SignalP"/>
    </source>
</evidence>
<evidence type="ECO:0000313" key="3">
    <source>
        <dbReference type="Proteomes" id="UP000517252"/>
    </source>
</evidence>
<organism evidence="2 3">
    <name type="scientific">Trichoderma asperellum</name>
    <name type="common">Filamentous fungus</name>
    <dbReference type="NCBI Taxonomy" id="101201"/>
    <lineage>
        <taxon>Eukaryota</taxon>
        <taxon>Fungi</taxon>
        <taxon>Dikarya</taxon>
        <taxon>Ascomycota</taxon>
        <taxon>Pezizomycotina</taxon>
        <taxon>Sordariomycetes</taxon>
        <taxon>Hypocreomycetidae</taxon>
        <taxon>Hypocreales</taxon>
        <taxon>Hypocreaceae</taxon>
        <taxon>Trichoderma</taxon>
    </lineage>
</organism>
<evidence type="ECO:0000313" key="2">
    <source>
        <dbReference type="EMBL" id="GFP55625.1"/>
    </source>
</evidence>
<dbReference type="EMBL" id="BLZH01000005">
    <property type="protein sequence ID" value="GFP55625.1"/>
    <property type="molecule type" value="Genomic_DNA"/>
</dbReference>
<feature type="signal peptide" evidence="1">
    <location>
        <begin position="1"/>
        <end position="22"/>
    </location>
</feature>
<dbReference type="Proteomes" id="UP000517252">
    <property type="component" value="Unassembled WGS sequence"/>
</dbReference>
<accession>A0A6V8QTG1</accession>
<gene>
    <name evidence="2" type="ORF">TASIC1_0005048300</name>
</gene>
<reference evidence="2 3" key="1">
    <citation type="submission" date="2020-07" db="EMBL/GenBank/DDBJ databases">
        <title>Trichoderma asperellum IC-1 whole genome shotgun sequence.</title>
        <authorList>
            <person name="Kanamasa S."/>
            <person name="Takahashi H."/>
        </authorList>
    </citation>
    <scope>NUCLEOTIDE SEQUENCE [LARGE SCALE GENOMIC DNA]</scope>
    <source>
        <strain evidence="2 3">IC-1</strain>
    </source>
</reference>
<name>A0A6V8QTG1_TRIAP</name>
<dbReference type="OrthoDB" id="3660930at2759"/>
<feature type="chain" id="PRO_5027683298" evidence="1">
    <location>
        <begin position="23"/>
        <end position="89"/>
    </location>
</feature>
<comment type="caution">
    <text evidence="2">The sequence shown here is derived from an EMBL/GenBank/DDBJ whole genome shotgun (WGS) entry which is preliminary data.</text>
</comment>
<proteinExistence type="predicted"/>
<protein>
    <submittedName>
        <fullName evidence="2">Uncharacterized protein</fullName>
    </submittedName>
</protein>
<keyword evidence="1" id="KW-0732">Signal</keyword>